<evidence type="ECO:0000256" key="8">
    <source>
        <dbReference type="ARBA" id="ARBA00023180"/>
    </source>
</evidence>
<evidence type="ECO:0000313" key="12">
    <source>
        <dbReference type="Proteomes" id="UP000747542"/>
    </source>
</evidence>
<dbReference type="GO" id="GO:0005886">
    <property type="term" value="C:plasma membrane"/>
    <property type="evidence" value="ECO:0007669"/>
    <property type="project" value="UniProtKB-SubCell"/>
</dbReference>
<evidence type="ECO:0000313" key="11">
    <source>
        <dbReference type="EMBL" id="KAG7169004.1"/>
    </source>
</evidence>
<keyword evidence="3" id="KW-1003">Cell membrane</keyword>
<feature type="transmembrane region" description="Helical" evidence="9">
    <location>
        <begin position="176"/>
        <end position="194"/>
    </location>
</feature>
<organism evidence="11 12">
    <name type="scientific">Homarus americanus</name>
    <name type="common">American lobster</name>
    <dbReference type="NCBI Taxonomy" id="6706"/>
    <lineage>
        <taxon>Eukaryota</taxon>
        <taxon>Metazoa</taxon>
        <taxon>Ecdysozoa</taxon>
        <taxon>Arthropoda</taxon>
        <taxon>Crustacea</taxon>
        <taxon>Multicrustacea</taxon>
        <taxon>Malacostraca</taxon>
        <taxon>Eumalacostraca</taxon>
        <taxon>Eucarida</taxon>
        <taxon>Decapoda</taxon>
        <taxon>Pleocyemata</taxon>
        <taxon>Astacidea</taxon>
        <taxon>Nephropoidea</taxon>
        <taxon>Nephropidae</taxon>
        <taxon>Homarus</taxon>
    </lineage>
</organism>
<comment type="similarity">
    <text evidence="2">Belongs to the glutamate-gated ion channel (TC 1.A.10.1) family.</text>
</comment>
<keyword evidence="7 11" id="KW-0675">Receptor</keyword>
<dbReference type="EMBL" id="JAHLQT010018664">
    <property type="protein sequence ID" value="KAG7169004.1"/>
    <property type="molecule type" value="Genomic_DNA"/>
</dbReference>
<keyword evidence="4 9" id="KW-0812">Transmembrane</keyword>
<protein>
    <submittedName>
        <fullName evidence="11">Glutamate receptor 1-like 7</fullName>
    </submittedName>
</protein>
<evidence type="ECO:0000256" key="7">
    <source>
        <dbReference type="ARBA" id="ARBA00023170"/>
    </source>
</evidence>
<dbReference type="Gene3D" id="1.10.287.70">
    <property type="match status" value="1"/>
</dbReference>
<name>A0A8J5K7R8_HOMAM</name>
<keyword evidence="5 9" id="KW-1133">Transmembrane helix</keyword>
<dbReference type="InterPro" id="IPR001320">
    <property type="entry name" value="Iontro_rcpt_C"/>
</dbReference>
<comment type="caution">
    <text evidence="11">The sequence shown here is derived from an EMBL/GenBank/DDBJ whole genome shotgun (WGS) entry which is preliminary data.</text>
</comment>
<dbReference type="PANTHER" id="PTHR42643:SF24">
    <property type="entry name" value="IONOTROPIC RECEPTOR 60A"/>
    <property type="match status" value="1"/>
</dbReference>
<feature type="transmembrane region" description="Helical" evidence="9">
    <location>
        <begin position="150"/>
        <end position="170"/>
    </location>
</feature>
<dbReference type="InterPro" id="IPR052192">
    <property type="entry name" value="Insect_Ionotropic_Sensory_Rcpt"/>
</dbReference>
<feature type="transmembrane region" description="Helical" evidence="9">
    <location>
        <begin position="371"/>
        <end position="397"/>
    </location>
</feature>
<evidence type="ECO:0000259" key="10">
    <source>
        <dbReference type="Pfam" id="PF00060"/>
    </source>
</evidence>
<keyword evidence="12" id="KW-1185">Reference proteome</keyword>
<reference evidence="11" key="1">
    <citation type="journal article" date="2021" name="Sci. Adv.">
        <title>The American lobster genome reveals insights on longevity, neural, and immune adaptations.</title>
        <authorList>
            <person name="Polinski J.M."/>
            <person name="Zimin A.V."/>
            <person name="Clark K.F."/>
            <person name="Kohn A.B."/>
            <person name="Sadowski N."/>
            <person name="Timp W."/>
            <person name="Ptitsyn A."/>
            <person name="Khanna P."/>
            <person name="Romanova D.Y."/>
            <person name="Williams P."/>
            <person name="Greenwood S.J."/>
            <person name="Moroz L.L."/>
            <person name="Walt D.R."/>
            <person name="Bodnar A.G."/>
        </authorList>
    </citation>
    <scope>NUCLEOTIDE SEQUENCE</scope>
    <source>
        <strain evidence="11">GMGI-L3</strain>
    </source>
</reference>
<accession>A0A8J5K7R8</accession>
<feature type="transmembrane region" description="Helical" evidence="9">
    <location>
        <begin position="91"/>
        <end position="110"/>
    </location>
</feature>
<dbReference type="AlphaFoldDB" id="A0A8J5K7R8"/>
<evidence type="ECO:0000256" key="4">
    <source>
        <dbReference type="ARBA" id="ARBA00022692"/>
    </source>
</evidence>
<dbReference type="Pfam" id="PF00060">
    <property type="entry name" value="Lig_chan"/>
    <property type="match status" value="1"/>
</dbReference>
<keyword evidence="6 9" id="KW-0472">Membrane</keyword>
<gene>
    <name evidence="11" type="primary">Gria1-L7</name>
    <name evidence="11" type="ORF">Hamer_G011696</name>
</gene>
<evidence type="ECO:0000256" key="6">
    <source>
        <dbReference type="ARBA" id="ARBA00023136"/>
    </source>
</evidence>
<dbReference type="PANTHER" id="PTHR42643">
    <property type="entry name" value="IONOTROPIC RECEPTOR 20A-RELATED"/>
    <property type="match status" value="1"/>
</dbReference>
<feature type="domain" description="Ionotropic glutamate receptor C-terminal" evidence="10">
    <location>
        <begin position="93"/>
        <end position="382"/>
    </location>
</feature>
<dbReference type="GO" id="GO:0050906">
    <property type="term" value="P:detection of stimulus involved in sensory perception"/>
    <property type="evidence" value="ECO:0007669"/>
    <property type="project" value="UniProtKB-ARBA"/>
</dbReference>
<evidence type="ECO:0000256" key="1">
    <source>
        <dbReference type="ARBA" id="ARBA00004651"/>
    </source>
</evidence>
<proteinExistence type="inferred from homology"/>
<evidence type="ECO:0000256" key="5">
    <source>
        <dbReference type="ARBA" id="ARBA00022989"/>
    </source>
</evidence>
<sequence>GDSNDVPGSVQYVVPEDGLYGVRLDNGSWSGLMGLFNRREVDISGVFISMDSLRHTVVEPTVPLYTDSQILLYVKPSSQADISGFIKPFTSLSWVAILVSLVVVFVAMLLTQVLEGHYRAPNTHTNNKFFRFSRKSRDEMADERKSSEDLVWTSWLWSLATFLAQSSPWLPRGPGLRTVAGMWLLISLVVSTVYKSNLKAMMILPKMRLPFTNLEELLETDILCHIAGSTLMHHTIMEAKPGSLFFRLQKQMLVHNDIPKLVADGLAGKYAALNSKYGMMSVLHDVFRQTRSCKVFIGTDRYLADMPFSFVVPRGSPIKAKADTILSRLKESGIITYLLNEKIRYGIECLKRNTEPANSGSSLRPLELRDFYGVFAVYGGGIVLAILVFCMEMRIAIYRPRY</sequence>
<evidence type="ECO:0000256" key="2">
    <source>
        <dbReference type="ARBA" id="ARBA00008685"/>
    </source>
</evidence>
<dbReference type="GO" id="GO:0015276">
    <property type="term" value="F:ligand-gated monoatomic ion channel activity"/>
    <property type="evidence" value="ECO:0007669"/>
    <property type="project" value="InterPro"/>
</dbReference>
<comment type="subcellular location">
    <subcellularLocation>
        <location evidence="1">Cell membrane</location>
        <topology evidence="1">Multi-pass membrane protein</topology>
    </subcellularLocation>
</comment>
<dbReference type="Proteomes" id="UP000747542">
    <property type="component" value="Unassembled WGS sequence"/>
</dbReference>
<feature type="non-terminal residue" evidence="11">
    <location>
        <position position="1"/>
    </location>
</feature>
<keyword evidence="8" id="KW-0325">Glycoprotein</keyword>
<evidence type="ECO:0000256" key="3">
    <source>
        <dbReference type="ARBA" id="ARBA00022475"/>
    </source>
</evidence>
<dbReference type="SUPFAM" id="SSF53850">
    <property type="entry name" value="Periplasmic binding protein-like II"/>
    <property type="match status" value="1"/>
</dbReference>
<evidence type="ECO:0000256" key="9">
    <source>
        <dbReference type="SAM" id="Phobius"/>
    </source>
</evidence>